<dbReference type="PANTHER" id="PTHR21641:SF0">
    <property type="entry name" value="RNA-BINDING PROTEIN EIF1AD-RELATED"/>
    <property type="match status" value="1"/>
</dbReference>
<dbReference type="AlphaFoldDB" id="A0AAX4JN61"/>
<organism evidence="3 4">
    <name type="scientific">Kwoniella dendrophila CBS 6074</name>
    <dbReference type="NCBI Taxonomy" id="1295534"/>
    <lineage>
        <taxon>Eukaryota</taxon>
        <taxon>Fungi</taxon>
        <taxon>Dikarya</taxon>
        <taxon>Basidiomycota</taxon>
        <taxon>Agaricomycotina</taxon>
        <taxon>Tremellomycetes</taxon>
        <taxon>Tremellales</taxon>
        <taxon>Cryptococcaceae</taxon>
        <taxon>Kwoniella</taxon>
    </lineage>
</organism>
<evidence type="ECO:0000256" key="2">
    <source>
        <dbReference type="SAM" id="MobiDB-lite"/>
    </source>
</evidence>
<dbReference type="SMART" id="SM00652">
    <property type="entry name" value="eIF1a"/>
    <property type="match status" value="1"/>
</dbReference>
<gene>
    <name evidence="3" type="ORF">L201_001176</name>
</gene>
<dbReference type="GO" id="GO:0005634">
    <property type="term" value="C:nucleus"/>
    <property type="evidence" value="ECO:0007669"/>
    <property type="project" value="TreeGrafter"/>
</dbReference>
<dbReference type="RefSeq" id="XP_066073066.1">
    <property type="nucleotide sequence ID" value="XM_066216969.1"/>
</dbReference>
<accession>A0AAX4JN61</accession>
<dbReference type="GeneID" id="91091848"/>
<feature type="compositionally biased region" description="Pro residues" evidence="2">
    <location>
        <begin position="1"/>
        <end position="16"/>
    </location>
</feature>
<feature type="region of interest" description="Disordered" evidence="2">
    <location>
        <begin position="1"/>
        <end position="22"/>
    </location>
</feature>
<name>A0AAX4JN61_9TREE</name>
<feature type="compositionally biased region" description="Acidic residues" evidence="2">
    <location>
        <begin position="122"/>
        <end position="144"/>
    </location>
</feature>
<evidence type="ECO:0000313" key="4">
    <source>
        <dbReference type="Proteomes" id="UP001355207"/>
    </source>
</evidence>
<keyword evidence="4" id="KW-1185">Reference proteome</keyword>
<feature type="region of interest" description="Disordered" evidence="2">
    <location>
        <begin position="102"/>
        <end position="144"/>
    </location>
</feature>
<dbReference type="GO" id="GO:0003743">
    <property type="term" value="F:translation initiation factor activity"/>
    <property type="evidence" value="ECO:0007669"/>
    <property type="project" value="InterPro"/>
</dbReference>
<dbReference type="InterPro" id="IPR012340">
    <property type="entry name" value="NA-bd_OB-fold"/>
</dbReference>
<dbReference type="GO" id="GO:0003723">
    <property type="term" value="F:RNA binding"/>
    <property type="evidence" value="ECO:0007669"/>
    <property type="project" value="UniProtKB-KW"/>
</dbReference>
<reference evidence="3 4" key="1">
    <citation type="submission" date="2024-01" db="EMBL/GenBank/DDBJ databases">
        <title>Comparative genomics of Cryptococcus and Kwoniella reveals pathogenesis evolution and contrasting modes of karyotype evolution via chromosome fusion or intercentromeric recombination.</title>
        <authorList>
            <person name="Coelho M.A."/>
            <person name="David-Palma M."/>
            <person name="Shea T."/>
            <person name="Bowers K."/>
            <person name="McGinley-Smith S."/>
            <person name="Mohammad A.W."/>
            <person name="Gnirke A."/>
            <person name="Yurkov A.M."/>
            <person name="Nowrousian M."/>
            <person name="Sun S."/>
            <person name="Cuomo C.A."/>
            <person name="Heitman J."/>
        </authorList>
    </citation>
    <scope>NUCLEOTIDE SEQUENCE [LARGE SCALE GENOMIC DNA]</scope>
    <source>
        <strain evidence="3 4">CBS 6074</strain>
    </source>
</reference>
<dbReference type="Gene3D" id="2.40.50.140">
    <property type="entry name" value="Nucleic acid-binding proteins"/>
    <property type="match status" value="1"/>
</dbReference>
<dbReference type="Proteomes" id="UP001355207">
    <property type="component" value="Chromosome 1"/>
</dbReference>
<dbReference type="SUPFAM" id="SSF50249">
    <property type="entry name" value="Nucleic acid-binding proteins"/>
    <property type="match status" value="1"/>
</dbReference>
<proteinExistence type="predicted"/>
<protein>
    <recommendedName>
        <fullName evidence="5">S1-like domain-containing protein</fullName>
    </recommendedName>
</protein>
<evidence type="ECO:0008006" key="5">
    <source>
        <dbReference type="Google" id="ProtNLM"/>
    </source>
</evidence>
<dbReference type="PANTHER" id="PTHR21641">
    <property type="entry name" value="TRANSLATION INITIATION FACTOR-RELATED"/>
    <property type="match status" value="1"/>
</dbReference>
<dbReference type="InterPro" id="IPR001253">
    <property type="entry name" value="TIF_eIF-1A"/>
</dbReference>
<dbReference type="EMBL" id="CP144098">
    <property type="protein sequence ID" value="WWC86303.1"/>
    <property type="molecule type" value="Genomic_DNA"/>
</dbReference>
<keyword evidence="1" id="KW-0694">RNA-binding</keyword>
<evidence type="ECO:0000256" key="1">
    <source>
        <dbReference type="ARBA" id="ARBA00022884"/>
    </source>
</evidence>
<sequence length="144" mass="16052">MPKRPPSPPSFTPPLPSDQHLVVLSSPQGSNNWLCKDTKDVERLVEVSSKLRRIKSLIIMRGDFAIISLWPQSSEEKGGRLVGEILHILDKSDIKEWKKAGAWPEGLGETPTPAQAIRQSDSEEEEYASEGEGEDEDDDESRSQ</sequence>
<dbReference type="InterPro" id="IPR039294">
    <property type="entry name" value="EIF1AD"/>
</dbReference>
<evidence type="ECO:0000313" key="3">
    <source>
        <dbReference type="EMBL" id="WWC86303.1"/>
    </source>
</evidence>